<keyword evidence="2" id="KW-1185">Reference proteome</keyword>
<comment type="caution">
    <text evidence="1">The sequence shown here is derived from an EMBL/GenBank/DDBJ whole genome shotgun (WGS) entry which is preliminary data.</text>
</comment>
<gene>
    <name evidence="1" type="ORF">J2X78_002003</name>
</gene>
<organism evidence="1 2">
    <name type="scientific">Pedobacter africanus</name>
    <dbReference type="NCBI Taxonomy" id="151894"/>
    <lineage>
        <taxon>Bacteria</taxon>
        <taxon>Pseudomonadati</taxon>
        <taxon>Bacteroidota</taxon>
        <taxon>Sphingobacteriia</taxon>
        <taxon>Sphingobacteriales</taxon>
        <taxon>Sphingobacteriaceae</taxon>
        <taxon>Pedobacter</taxon>
    </lineage>
</organism>
<reference evidence="1" key="1">
    <citation type="submission" date="2023-07" db="EMBL/GenBank/DDBJ databases">
        <title>Sorghum-associated microbial communities from plants grown in Nebraska, USA.</title>
        <authorList>
            <person name="Schachtman D."/>
        </authorList>
    </citation>
    <scope>NUCLEOTIDE SEQUENCE</scope>
    <source>
        <strain evidence="1">2697</strain>
    </source>
</reference>
<dbReference type="Proteomes" id="UP001246858">
    <property type="component" value="Unassembled WGS sequence"/>
</dbReference>
<evidence type="ECO:0000313" key="2">
    <source>
        <dbReference type="Proteomes" id="UP001246858"/>
    </source>
</evidence>
<proteinExistence type="predicted"/>
<name>A0ACC6KWK7_9SPHI</name>
<protein>
    <submittedName>
        <fullName evidence="1">Uncharacterized protein YbbC (DUF1343 family)</fullName>
    </submittedName>
</protein>
<accession>A0ACC6KWK7</accession>
<dbReference type="EMBL" id="JAVDTF010000001">
    <property type="protein sequence ID" value="MDR6783451.1"/>
    <property type="molecule type" value="Genomic_DNA"/>
</dbReference>
<sequence length="424" mass="47285">MTRSLIYTLNIVLISLLLLACGPSTTVAFNPAVPNPYKVKAEDIDKPKKGKLQTGAEQTELYVPYLKGKRVGMVVNQTSVINKETTIDSLLKLGVKIVKIFGPEHGFRGNASNGTHVDDEIDTKTGIKVVSLYGKHSTPTKAELSDIDVMVFDIQDVGVRFYTYINTLQHVMEACAANDKEVLILDRPNPNGFYIDGPVLDPQFKSGIGLKPIPAVHGLTVGEYAQMLNGENWLDNKLKCKIKVIKVANYTHDTPYELPVNPSPNLNTPQSILLYPTTCLFEGTYLNYGRGTQFPFTIVGAPALRGKYSFSFTPVSIPGMSESPLFMNQVCYGLDLRSYDTEIFRKTKQINLGWIIELYKNSPNKADFFNSSLSKQMGTIEKLIGVADFRKQIIAGKSEKEIRASWEPGLSKYKTMRKKYLLYP</sequence>
<evidence type="ECO:0000313" key="1">
    <source>
        <dbReference type="EMBL" id="MDR6783451.1"/>
    </source>
</evidence>